<dbReference type="InterPro" id="IPR020561">
    <property type="entry name" value="PRibGlycinamid_synth_ATP-grasp"/>
</dbReference>
<keyword evidence="5 12" id="KW-0436">Ligase</keyword>
<evidence type="ECO:0000313" key="17">
    <source>
        <dbReference type="Proteomes" id="UP000216057"/>
    </source>
</evidence>
<comment type="catalytic activity">
    <reaction evidence="12">
        <text>5-phospho-beta-D-ribosylamine + glycine + ATP = N(1)-(5-phospho-beta-D-ribosyl)glycinamide + ADP + phosphate + H(+)</text>
        <dbReference type="Rhea" id="RHEA:17453"/>
        <dbReference type="ChEBI" id="CHEBI:15378"/>
        <dbReference type="ChEBI" id="CHEBI:30616"/>
        <dbReference type="ChEBI" id="CHEBI:43474"/>
        <dbReference type="ChEBI" id="CHEBI:57305"/>
        <dbReference type="ChEBI" id="CHEBI:58681"/>
        <dbReference type="ChEBI" id="CHEBI:143788"/>
        <dbReference type="ChEBI" id="CHEBI:456216"/>
        <dbReference type="EC" id="6.3.4.13"/>
    </reaction>
</comment>
<dbReference type="InterPro" id="IPR020560">
    <property type="entry name" value="PRibGlycinamide_synth_C-dom"/>
</dbReference>
<dbReference type="EC" id="6.3.4.13" evidence="4 12"/>
<dbReference type="Pfam" id="PF02844">
    <property type="entry name" value="GARS_N"/>
    <property type="match status" value="1"/>
</dbReference>
<dbReference type="PANTHER" id="PTHR43472">
    <property type="entry name" value="PHOSPHORIBOSYLAMINE--GLYCINE LIGASE"/>
    <property type="match status" value="1"/>
</dbReference>
<dbReference type="Gene3D" id="3.30.470.20">
    <property type="entry name" value="ATP-grasp fold, B domain"/>
    <property type="match status" value="1"/>
</dbReference>
<evidence type="ECO:0000256" key="2">
    <source>
        <dbReference type="ARBA" id="ARBA00001946"/>
    </source>
</evidence>
<dbReference type="SMART" id="SM01209">
    <property type="entry name" value="GARS_A"/>
    <property type="match status" value="1"/>
</dbReference>
<keyword evidence="8 13" id="KW-0067">ATP-binding</keyword>
<dbReference type="InterPro" id="IPR011761">
    <property type="entry name" value="ATP-grasp"/>
</dbReference>
<name>A0A261G9S3_9BIFI</name>
<evidence type="ECO:0000256" key="13">
    <source>
        <dbReference type="PROSITE-ProRule" id="PRU00409"/>
    </source>
</evidence>
<dbReference type="OrthoDB" id="9807240at2"/>
<dbReference type="FunFam" id="3.30.1490.20:FF:000006">
    <property type="entry name" value="phosphoribosylamine--glycine ligase, chloroplastic-like"/>
    <property type="match status" value="1"/>
</dbReference>
<keyword evidence="18" id="KW-1185">Reference proteome</keyword>
<evidence type="ECO:0000256" key="7">
    <source>
        <dbReference type="ARBA" id="ARBA00022755"/>
    </source>
</evidence>
<dbReference type="Proteomes" id="UP000593943">
    <property type="component" value="Chromosome"/>
</dbReference>
<proteinExistence type="inferred from homology"/>
<dbReference type="PROSITE" id="PS00184">
    <property type="entry name" value="GARS"/>
    <property type="match status" value="1"/>
</dbReference>
<evidence type="ECO:0000259" key="14">
    <source>
        <dbReference type="PROSITE" id="PS50975"/>
    </source>
</evidence>
<dbReference type="InterPro" id="IPR000115">
    <property type="entry name" value="PRibGlycinamide_synth"/>
</dbReference>
<evidence type="ECO:0000256" key="10">
    <source>
        <dbReference type="ARBA" id="ARBA00042242"/>
    </source>
</evidence>
<evidence type="ECO:0000256" key="4">
    <source>
        <dbReference type="ARBA" id="ARBA00013255"/>
    </source>
</evidence>
<dbReference type="AlphaFoldDB" id="A0A261G9S3"/>
<evidence type="ECO:0000256" key="9">
    <source>
        <dbReference type="ARBA" id="ARBA00038345"/>
    </source>
</evidence>
<gene>
    <name evidence="12 16" type="primary">purD</name>
    <name evidence="16" type="ORF">BE0216_04225</name>
    <name evidence="15" type="ORF">BEUL_1194</name>
</gene>
<evidence type="ECO:0000256" key="8">
    <source>
        <dbReference type="ARBA" id="ARBA00022840"/>
    </source>
</evidence>
<dbReference type="SMART" id="SM01210">
    <property type="entry name" value="GARS_C"/>
    <property type="match status" value="1"/>
</dbReference>
<dbReference type="InterPro" id="IPR011054">
    <property type="entry name" value="Rudment_hybrid_motif"/>
</dbReference>
<accession>A0A261G9S3</accession>
<feature type="domain" description="ATP-grasp" evidence="14">
    <location>
        <begin position="108"/>
        <end position="314"/>
    </location>
</feature>
<keyword evidence="6 13" id="KW-0547">Nucleotide-binding</keyword>
<dbReference type="KEGG" id="beu:BE0216_04225"/>
<dbReference type="Gene3D" id="3.40.50.20">
    <property type="match status" value="1"/>
</dbReference>
<sequence length="420" mass="44482">MKVLVIGSGAREHAIAHALLRGGSVDEVTVAPGNPGMELDGINTTSLNASNHAALIDFVQKNDYDWVFVGPEVPLIEGIVDAFAEAGIKAFGPSKAAAQIEGSKDFAKKLMARHDIPTAQYRTFDELEPAKRYVAEQGAPIVIKADGLAAGKGVTVAMDIDTANAALEDIFVDHRFGAAGAKVVIEEFLEGQEFSLMSFVNGTDFWPMPISQDHKRAYDNDEGPNTGGMGAYSPVPQIGQDVVDAAIETIVRPTVQAMADEGTPFTGILYAGLIATADGPKVIEFNARFGDPETEVVLPKLTSDLGEGIWTLLNGGAPEFTWDDQRATLGVVLAAEGYPVNVVKGAPIPEITVDEDSHVYYAGVANSPDGLIASSGRVLLVETTADNIKAAQDKVYAIIDPLVTDGMFYRHDIGAKALNA</sequence>
<dbReference type="InterPro" id="IPR037123">
    <property type="entry name" value="PRibGlycinamide_synth_C_sf"/>
</dbReference>
<dbReference type="Gene3D" id="3.90.600.10">
    <property type="entry name" value="Phosphoribosylglycinamide synthetase, C-terminal domain"/>
    <property type="match status" value="1"/>
</dbReference>
<dbReference type="SUPFAM" id="SSF52440">
    <property type="entry name" value="PreATP-grasp domain"/>
    <property type="match status" value="1"/>
</dbReference>
<evidence type="ECO:0000256" key="6">
    <source>
        <dbReference type="ARBA" id="ARBA00022741"/>
    </source>
</evidence>
<reference evidence="16 18" key="2">
    <citation type="submission" date="2020-10" db="EMBL/GenBank/DDBJ databases">
        <title>Genome sequencing of Bifidobacterium eulemuris_DSMZ_100216.</title>
        <authorList>
            <person name="Kim J."/>
        </authorList>
    </citation>
    <scope>NUCLEOTIDE SEQUENCE [LARGE SCALE GENOMIC DNA]</scope>
    <source>
        <strain evidence="16 18">DSM 100216</strain>
    </source>
</reference>
<keyword evidence="7 12" id="KW-0658">Purine biosynthesis</keyword>
<dbReference type="RefSeq" id="WP_094636782.1">
    <property type="nucleotide sequence ID" value="NZ_CP062938.1"/>
</dbReference>
<comment type="pathway">
    <text evidence="3 12">Purine metabolism; IMP biosynthesis via de novo pathway; N(1)-(5-phospho-D-ribosyl)glycinamide from 5-phospho-alpha-D-ribose 1-diphosphate: step 2/2.</text>
</comment>
<evidence type="ECO:0000256" key="5">
    <source>
        <dbReference type="ARBA" id="ARBA00022598"/>
    </source>
</evidence>
<dbReference type="Proteomes" id="UP000216057">
    <property type="component" value="Unassembled WGS sequence"/>
</dbReference>
<dbReference type="InterPro" id="IPR020562">
    <property type="entry name" value="PRibGlycinamide_synth_N"/>
</dbReference>
<dbReference type="EMBL" id="CP062938">
    <property type="protein sequence ID" value="QOL31761.1"/>
    <property type="molecule type" value="Genomic_DNA"/>
</dbReference>
<dbReference type="Pfam" id="PF01071">
    <property type="entry name" value="GARS_A"/>
    <property type="match status" value="1"/>
</dbReference>
<dbReference type="InterPro" id="IPR013815">
    <property type="entry name" value="ATP_grasp_subdomain_1"/>
</dbReference>
<dbReference type="HAMAP" id="MF_00138">
    <property type="entry name" value="GARS"/>
    <property type="match status" value="1"/>
</dbReference>
<organism evidence="15 17">
    <name type="scientific">Bifidobacterium eulemuris</name>
    <dbReference type="NCBI Taxonomy" id="1765219"/>
    <lineage>
        <taxon>Bacteria</taxon>
        <taxon>Bacillati</taxon>
        <taxon>Actinomycetota</taxon>
        <taxon>Actinomycetes</taxon>
        <taxon>Bifidobacteriales</taxon>
        <taxon>Bifidobacteriaceae</taxon>
        <taxon>Bifidobacterium</taxon>
    </lineage>
</organism>
<dbReference type="GO" id="GO:0004637">
    <property type="term" value="F:phosphoribosylamine-glycine ligase activity"/>
    <property type="evidence" value="ECO:0007669"/>
    <property type="project" value="UniProtKB-UniRule"/>
</dbReference>
<dbReference type="NCBIfam" id="TIGR00877">
    <property type="entry name" value="purD"/>
    <property type="match status" value="1"/>
</dbReference>
<dbReference type="GO" id="GO:0006189">
    <property type="term" value="P:'de novo' IMP biosynthetic process"/>
    <property type="evidence" value="ECO:0007669"/>
    <property type="project" value="UniProtKB-UniRule"/>
</dbReference>
<dbReference type="GO" id="GO:0009113">
    <property type="term" value="P:purine nucleobase biosynthetic process"/>
    <property type="evidence" value="ECO:0007669"/>
    <property type="project" value="InterPro"/>
</dbReference>
<dbReference type="EMBL" id="MWWZ01000006">
    <property type="protein sequence ID" value="OZG68181.1"/>
    <property type="molecule type" value="Genomic_DNA"/>
</dbReference>
<evidence type="ECO:0000256" key="12">
    <source>
        <dbReference type="HAMAP-Rule" id="MF_00138"/>
    </source>
</evidence>
<evidence type="ECO:0000313" key="16">
    <source>
        <dbReference type="EMBL" id="QOL31761.1"/>
    </source>
</evidence>
<comment type="similarity">
    <text evidence="9 12">Belongs to the GARS family.</text>
</comment>
<evidence type="ECO:0000256" key="11">
    <source>
        <dbReference type="ARBA" id="ARBA00042864"/>
    </source>
</evidence>
<dbReference type="UniPathway" id="UPA00074">
    <property type="reaction ID" value="UER00125"/>
</dbReference>
<dbReference type="InterPro" id="IPR020559">
    <property type="entry name" value="PRibGlycinamide_synth_CS"/>
</dbReference>
<comment type="cofactor">
    <cofactor evidence="1">
        <name>Mn(2+)</name>
        <dbReference type="ChEBI" id="CHEBI:29035"/>
    </cofactor>
</comment>
<evidence type="ECO:0000256" key="3">
    <source>
        <dbReference type="ARBA" id="ARBA00005174"/>
    </source>
</evidence>
<dbReference type="PANTHER" id="PTHR43472:SF1">
    <property type="entry name" value="PHOSPHORIBOSYLAMINE--GLYCINE LIGASE, CHLOROPLASTIC"/>
    <property type="match status" value="1"/>
</dbReference>
<evidence type="ECO:0000313" key="15">
    <source>
        <dbReference type="EMBL" id="OZG68181.1"/>
    </source>
</evidence>
<dbReference type="Gene3D" id="3.30.1490.20">
    <property type="entry name" value="ATP-grasp fold, A domain"/>
    <property type="match status" value="1"/>
</dbReference>
<evidence type="ECO:0000313" key="18">
    <source>
        <dbReference type="Proteomes" id="UP000593943"/>
    </source>
</evidence>
<reference evidence="15 17" key="1">
    <citation type="journal article" date="2017" name="BMC Genomics">
        <title>Comparative genomic and phylogenomic analyses of the Bifidobacteriaceae family.</title>
        <authorList>
            <person name="Lugli G.A."/>
            <person name="Milani C."/>
            <person name="Turroni F."/>
            <person name="Duranti S."/>
            <person name="Mancabelli L."/>
            <person name="Mangifesta M."/>
            <person name="Ferrario C."/>
            <person name="Modesto M."/>
            <person name="Mattarelli P."/>
            <person name="Jiri K."/>
            <person name="van Sinderen D."/>
            <person name="Ventura M."/>
        </authorList>
    </citation>
    <scope>NUCLEOTIDE SEQUENCE [LARGE SCALE GENOMIC DNA]</scope>
    <source>
        <strain evidence="15 17">DSM 100216</strain>
    </source>
</reference>
<dbReference type="GO" id="GO:0005524">
    <property type="term" value="F:ATP binding"/>
    <property type="evidence" value="ECO:0007669"/>
    <property type="project" value="UniProtKB-UniRule"/>
</dbReference>
<dbReference type="Pfam" id="PF02843">
    <property type="entry name" value="GARS_C"/>
    <property type="match status" value="1"/>
</dbReference>
<dbReference type="SUPFAM" id="SSF51246">
    <property type="entry name" value="Rudiment single hybrid motif"/>
    <property type="match status" value="1"/>
</dbReference>
<dbReference type="InterPro" id="IPR016185">
    <property type="entry name" value="PreATP-grasp_dom_sf"/>
</dbReference>
<comment type="cofactor">
    <cofactor evidence="2">
        <name>Mg(2+)</name>
        <dbReference type="ChEBI" id="CHEBI:18420"/>
    </cofactor>
</comment>
<dbReference type="PROSITE" id="PS50975">
    <property type="entry name" value="ATP_GRASP"/>
    <property type="match status" value="1"/>
</dbReference>
<protein>
    <recommendedName>
        <fullName evidence="4 12">Phosphoribosylamine--glycine ligase</fullName>
        <ecNumber evidence="4 12">6.3.4.13</ecNumber>
    </recommendedName>
    <alternativeName>
        <fullName evidence="12">GARS</fullName>
    </alternativeName>
    <alternativeName>
        <fullName evidence="10 12">Glycinamide ribonucleotide synthetase</fullName>
    </alternativeName>
    <alternativeName>
        <fullName evidence="11 12">Phosphoribosylglycinamide synthetase</fullName>
    </alternativeName>
</protein>
<dbReference type="SUPFAM" id="SSF56059">
    <property type="entry name" value="Glutathione synthetase ATP-binding domain-like"/>
    <property type="match status" value="1"/>
</dbReference>
<dbReference type="GO" id="GO:0046872">
    <property type="term" value="F:metal ion binding"/>
    <property type="evidence" value="ECO:0007669"/>
    <property type="project" value="InterPro"/>
</dbReference>
<evidence type="ECO:0000256" key="1">
    <source>
        <dbReference type="ARBA" id="ARBA00001936"/>
    </source>
</evidence>